<accession>A0A1J9REG2</accession>
<dbReference type="AlphaFoldDB" id="A0A1J9REG2"/>
<feature type="compositionally biased region" description="Basic and acidic residues" evidence="1">
    <location>
        <begin position="99"/>
        <end position="108"/>
    </location>
</feature>
<evidence type="ECO:0000256" key="1">
    <source>
        <dbReference type="SAM" id="MobiDB-lite"/>
    </source>
</evidence>
<evidence type="ECO:0000313" key="3">
    <source>
        <dbReference type="Proteomes" id="UP000183809"/>
    </source>
</evidence>
<protein>
    <submittedName>
        <fullName evidence="2">Uncharacterized protein</fullName>
    </submittedName>
</protein>
<feature type="compositionally biased region" description="Low complexity" evidence="1">
    <location>
        <begin position="31"/>
        <end position="43"/>
    </location>
</feature>
<comment type="caution">
    <text evidence="2">The sequence shown here is derived from an EMBL/GenBank/DDBJ whole genome shotgun (WGS) entry which is preliminary data.</text>
</comment>
<evidence type="ECO:0000313" key="2">
    <source>
        <dbReference type="EMBL" id="OJD38801.1"/>
    </source>
</evidence>
<dbReference type="GeneID" id="31015780"/>
<dbReference type="RefSeq" id="XP_020134412.1">
    <property type="nucleotide sequence ID" value="XM_020275519.1"/>
</dbReference>
<dbReference type="Proteomes" id="UP000183809">
    <property type="component" value="Unassembled WGS sequence"/>
</dbReference>
<keyword evidence="3" id="KW-1185">Reference proteome</keyword>
<dbReference type="EMBL" id="MNUE01000004">
    <property type="protein sequence ID" value="OJD38801.1"/>
    <property type="molecule type" value="Genomic_DNA"/>
</dbReference>
<gene>
    <name evidence="2" type="ORF">BKCO1_4000102</name>
</gene>
<sequence length="117" mass="12059">MGNLCGKESKSDNFAGPGRTLGAAPAPSDNARASIPAAKKSAPPQGPGRTLGAGPEAGGDNDPRSAAARAAETRAANNQAKTTKNQKLTNRAALEEASYAERRQRDADEMANARAWN</sequence>
<feature type="region of interest" description="Disordered" evidence="1">
    <location>
        <begin position="1"/>
        <end position="117"/>
    </location>
</feature>
<proteinExistence type="predicted"/>
<dbReference type="OrthoDB" id="5415072at2759"/>
<reference evidence="2 3" key="1">
    <citation type="submission" date="2016-10" db="EMBL/GenBank/DDBJ databases">
        <title>Proteomics and genomics reveal pathogen-plant mechanisms compatible with a hemibiotrophic lifestyle of Diplodia corticola.</title>
        <authorList>
            <person name="Fernandes I."/>
            <person name="De Jonge R."/>
            <person name="Van De Peer Y."/>
            <person name="Devreese B."/>
            <person name="Alves A."/>
            <person name="Esteves A.C."/>
        </authorList>
    </citation>
    <scope>NUCLEOTIDE SEQUENCE [LARGE SCALE GENOMIC DNA]</scope>
    <source>
        <strain evidence="2 3">CBS 112549</strain>
    </source>
</reference>
<organism evidence="2 3">
    <name type="scientific">Diplodia corticola</name>
    <dbReference type="NCBI Taxonomy" id="236234"/>
    <lineage>
        <taxon>Eukaryota</taxon>
        <taxon>Fungi</taxon>
        <taxon>Dikarya</taxon>
        <taxon>Ascomycota</taxon>
        <taxon>Pezizomycotina</taxon>
        <taxon>Dothideomycetes</taxon>
        <taxon>Dothideomycetes incertae sedis</taxon>
        <taxon>Botryosphaeriales</taxon>
        <taxon>Botryosphaeriaceae</taxon>
        <taxon>Diplodia</taxon>
    </lineage>
</organism>
<feature type="compositionally biased region" description="Low complexity" evidence="1">
    <location>
        <begin position="66"/>
        <end position="80"/>
    </location>
</feature>
<name>A0A1J9REG2_9PEZI</name>